<evidence type="ECO:0000256" key="3">
    <source>
        <dbReference type="ARBA" id="ARBA00022942"/>
    </source>
</evidence>
<dbReference type="STRING" id="574566.I0YV61"/>
<dbReference type="OrthoDB" id="431557at2759"/>
<comment type="caution">
    <text evidence="8">The sequence shown here is derived from an EMBL/GenBank/DDBJ whole genome shotgun (WGS) entry which is preliminary data.</text>
</comment>
<dbReference type="PROSITE" id="PS51475">
    <property type="entry name" value="PROTEASOME_ALPHA_2"/>
    <property type="match status" value="1"/>
</dbReference>
<dbReference type="InterPro" id="IPR050115">
    <property type="entry name" value="Proteasome_alpha"/>
</dbReference>
<evidence type="ECO:0000256" key="4">
    <source>
        <dbReference type="ARBA" id="ARBA00023242"/>
    </source>
</evidence>
<dbReference type="SMART" id="SM00948">
    <property type="entry name" value="Proteasome_A_N"/>
    <property type="match status" value="1"/>
</dbReference>
<comment type="subcellular location">
    <subcellularLocation>
        <location evidence="6">Cytoplasm</location>
    </subcellularLocation>
    <subcellularLocation>
        <location evidence="6">Nucleus</location>
    </subcellularLocation>
</comment>
<dbReference type="EMBL" id="AGSI01000010">
    <property type="protein sequence ID" value="EIE22280.1"/>
    <property type="molecule type" value="Genomic_DNA"/>
</dbReference>
<dbReference type="InterPro" id="IPR001353">
    <property type="entry name" value="Proteasome_sua/b"/>
</dbReference>
<dbReference type="GO" id="GO:0019773">
    <property type="term" value="C:proteasome core complex, alpha-subunit complex"/>
    <property type="evidence" value="ECO:0007669"/>
    <property type="project" value="UniProtKB-UniRule"/>
</dbReference>
<dbReference type="GO" id="GO:0005634">
    <property type="term" value="C:nucleus"/>
    <property type="evidence" value="ECO:0007669"/>
    <property type="project" value="UniProtKB-SubCell"/>
</dbReference>
<keyword evidence="4 6" id="KW-0539">Nucleus</keyword>
<evidence type="ECO:0000256" key="2">
    <source>
        <dbReference type="ARBA" id="ARBA00022490"/>
    </source>
</evidence>
<name>I0YV61_COCSC</name>
<comment type="similarity">
    <text evidence="5 6">Belongs to the peptidase T1A family.</text>
</comment>
<dbReference type="Gene3D" id="3.60.20.10">
    <property type="entry name" value="Glutamine Phosphoribosylpyrophosphate, subunit 1, domain 1"/>
    <property type="match status" value="1"/>
</dbReference>
<sequence length="235" mass="25703">MGESQYSFSLTTFSPSGKLVQIEYALNAVAAGATSLGIKATNGVVLATEKKLRSTLIDDSTVKRISVVSPNIGLAYSGMGPDSRLLVRRARKQAQAYYRVYKEHIPVAQLCRETAAVMQEFTQSGGVRPFGVSLLMAGYDDNGPQLYQIDPSGSYFAWKASAIGKNMTNAKTFLEKRYSEDMELEDAVHTALLTLKEGFEGQISGHNIEVAIVGEDQKFRVLTPAEVSDYLEEVE</sequence>
<dbReference type="eggNOG" id="KOG0181">
    <property type="taxonomic scope" value="Eukaryota"/>
</dbReference>
<comment type="subunit">
    <text evidence="6">The 20S proteasome core is composed of 28 subunits that are arranged in four stacked rings, resulting in a barrel-shaped structure. The two end rings are each formed by seven alpha subunits, and the two central rings are each formed by seven beta subunits.</text>
</comment>
<keyword evidence="3 5" id="KW-0647">Proteasome</keyword>
<protein>
    <recommendedName>
        <fullName evidence="6">Proteasome subunit alpha type</fullName>
    </recommendedName>
</protein>
<dbReference type="GO" id="GO:0005737">
    <property type="term" value="C:cytoplasm"/>
    <property type="evidence" value="ECO:0007669"/>
    <property type="project" value="UniProtKB-SubCell"/>
</dbReference>
<dbReference type="KEGG" id="csl:COCSUDRAFT_29582"/>
<dbReference type="GeneID" id="17040266"/>
<accession>I0YV61</accession>
<dbReference type="CDD" id="cd03750">
    <property type="entry name" value="proteasome_alpha_type_2"/>
    <property type="match status" value="1"/>
</dbReference>
<dbReference type="NCBIfam" id="NF003075">
    <property type="entry name" value="PRK03996.1"/>
    <property type="match status" value="1"/>
</dbReference>
<dbReference type="Pfam" id="PF00227">
    <property type="entry name" value="Proteasome"/>
    <property type="match status" value="1"/>
</dbReference>
<feature type="domain" description="Proteasome alpha-type subunits" evidence="7">
    <location>
        <begin position="6"/>
        <end position="28"/>
    </location>
</feature>
<dbReference type="Proteomes" id="UP000007264">
    <property type="component" value="Unassembled WGS sequence"/>
</dbReference>
<dbReference type="InterPro" id="IPR029055">
    <property type="entry name" value="Ntn_hydrolases_N"/>
</dbReference>
<evidence type="ECO:0000259" key="7">
    <source>
        <dbReference type="PROSITE" id="PS00388"/>
    </source>
</evidence>
<evidence type="ECO:0000256" key="5">
    <source>
        <dbReference type="PROSITE-ProRule" id="PRU00808"/>
    </source>
</evidence>
<dbReference type="AlphaFoldDB" id="I0YV61"/>
<proteinExistence type="inferred from homology"/>
<dbReference type="FunFam" id="3.60.20.10:FF:000028">
    <property type="entry name" value="Proteasome subunit alpha type"/>
    <property type="match status" value="1"/>
</dbReference>
<evidence type="ECO:0000313" key="8">
    <source>
        <dbReference type="EMBL" id="EIE22280.1"/>
    </source>
</evidence>
<keyword evidence="2 6" id="KW-0963">Cytoplasm</keyword>
<dbReference type="GO" id="GO:0006511">
    <property type="term" value="P:ubiquitin-dependent protein catabolic process"/>
    <property type="evidence" value="ECO:0007669"/>
    <property type="project" value="InterPro"/>
</dbReference>
<reference evidence="8 9" key="1">
    <citation type="journal article" date="2012" name="Genome Biol.">
        <title>The genome of the polar eukaryotic microalga coccomyxa subellipsoidea reveals traits of cold adaptation.</title>
        <authorList>
            <person name="Blanc G."/>
            <person name="Agarkova I."/>
            <person name="Grimwood J."/>
            <person name="Kuo A."/>
            <person name="Brueggeman A."/>
            <person name="Dunigan D."/>
            <person name="Gurnon J."/>
            <person name="Ladunga I."/>
            <person name="Lindquist E."/>
            <person name="Lucas S."/>
            <person name="Pangilinan J."/>
            <person name="Proschold T."/>
            <person name="Salamov A."/>
            <person name="Schmutz J."/>
            <person name="Weeks D."/>
            <person name="Yamada T."/>
            <person name="Claverie J.M."/>
            <person name="Grigoriev I."/>
            <person name="Van Etten J."/>
            <person name="Lomsadze A."/>
            <person name="Borodovsky M."/>
        </authorList>
    </citation>
    <scope>NUCLEOTIDE SEQUENCE [LARGE SCALE GENOMIC DNA]</scope>
    <source>
        <strain evidence="8 9">C-169</strain>
    </source>
</reference>
<evidence type="ECO:0000313" key="9">
    <source>
        <dbReference type="Proteomes" id="UP000007264"/>
    </source>
</evidence>
<dbReference type="InterPro" id="IPR023332">
    <property type="entry name" value="Proteasome_alpha-type"/>
</dbReference>
<evidence type="ECO:0000256" key="6">
    <source>
        <dbReference type="RuleBase" id="RU000551"/>
    </source>
</evidence>
<organism evidence="8 9">
    <name type="scientific">Coccomyxa subellipsoidea (strain C-169)</name>
    <name type="common">Green microalga</name>
    <dbReference type="NCBI Taxonomy" id="574566"/>
    <lineage>
        <taxon>Eukaryota</taxon>
        <taxon>Viridiplantae</taxon>
        <taxon>Chlorophyta</taxon>
        <taxon>core chlorophytes</taxon>
        <taxon>Trebouxiophyceae</taxon>
        <taxon>Trebouxiophyceae incertae sedis</taxon>
        <taxon>Coccomyxaceae</taxon>
        <taxon>Coccomyxa</taxon>
        <taxon>Coccomyxa subellipsoidea</taxon>
    </lineage>
</organism>
<dbReference type="MEROPS" id="T01.972"/>
<dbReference type="PANTHER" id="PTHR11599">
    <property type="entry name" value="PROTEASOME SUBUNIT ALPHA/BETA"/>
    <property type="match status" value="1"/>
</dbReference>
<dbReference type="SUPFAM" id="SSF56235">
    <property type="entry name" value="N-terminal nucleophile aminohydrolases (Ntn hydrolases)"/>
    <property type="match status" value="1"/>
</dbReference>
<evidence type="ECO:0000256" key="1">
    <source>
        <dbReference type="ARBA" id="ARBA00002000"/>
    </source>
</evidence>
<comment type="function">
    <text evidence="1">The proteasome is a multicatalytic proteinase complex which is characterized by its ability to cleave peptides with Arg, Phe, Tyr, Leu, and Glu adjacent to the leaving group at neutral or slightly basic pH. The proteasome has an ATP-dependent proteolytic activity.</text>
</comment>
<dbReference type="Pfam" id="PF10584">
    <property type="entry name" value="Proteasome_A_N"/>
    <property type="match status" value="1"/>
</dbReference>
<dbReference type="RefSeq" id="XP_005646824.1">
    <property type="nucleotide sequence ID" value="XM_005646767.1"/>
</dbReference>
<dbReference type="InterPro" id="IPR000426">
    <property type="entry name" value="Proteasome_asu_N"/>
</dbReference>
<gene>
    <name evidence="8" type="ORF">COCSUDRAFT_29582</name>
</gene>
<dbReference type="PROSITE" id="PS00388">
    <property type="entry name" value="PROTEASOME_ALPHA_1"/>
    <property type="match status" value="1"/>
</dbReference>
<keyword evidence="9" id="KW-1185">Reference proteome</keyword>